<proteinExistence type="predicted"/>
<evidence type="ECO:0000313" key="1">
    <source>
        <dbReference type="EMBL" id="SKC74017.1"/>
    </source>
</evidence>
<dbReference type="GO" id="GO:0006508">
    <property type="term" value="P:proteolysis"/>
    <property type="evidence" value="ECO:0007669"/>
    <property type="project" value="UniProtKB-KW"/>
</dbReference>
<dbReference type="SUPFAM" id="SSF52096">
    <property type="entry name" value="ClpP/crotonase"/>
    <property type="match status" value="1"/>
</dbReference>
<dbReference type="Gene3D" id="3.90.226.10">
    <property type="entry name" value="2-enoyl-CoA Hydratase, Chain A, domain 1"/>
    <property type="match status" value="1"/>
</dbReference>
<keyword evidence="1" id="KW-0645">Protease</keyword>
<keyword evidence="2" id="KW-1185">Reference proteome</keyword>
<sequence>MEYYKDIDSKLEDMEIENSKKTKIKVNKNSKLDNIKEMGTQNIPSSSNNIQSLTIIGHVEGHSVSPPQKKSTKYEHIIPQLIAVEQNDSVEGLFVILNTVGGDVEAGLAIAEMINSLSKPTVSLVLGGSHSIGVPLATSCDYSFIVPTATMTIHPIRMNGLVIGVPQTFKYFQKMQERIVDFITRTSKISREKVLELMNETDEIANDIGTILIGKKAVELGIIDEIGGLNTALNKLNEMVRKNKEGKDIVNINKDSDGSNSGDNNK</sequence>
<reference evidence="1 2" key="1">
    <citation type="submission" date="2017-02" db="EMBL/GenBank/DDBJ databases">
        <authorList>
            <person name="Peterson S.W."/>
        </authorList>
    </citation>
    <scope>NUCLEOTIDE SEQUENCE [LARGE SCALE GENOMIC DNA]</scope>
    <source>
        <strain evidence="1 2">M1</strain>
    </source>
</reference>
<dbReference type="RefSeq" id="WP_079492388.1">
    <property type="nucleotide sequence ID" value="NZ_FUZT01000006.1"/>
</dbReference>
<dbReference type="InterPro" id="IPR029045">
    <property type="entry name" value="ClpP/crotonase-like_dom_sf"/>
</dbReference>
<gene>
    <name evidence="1" type="ORF">SAMN02194393_02802</name>
</gene>
<evidence type="ECO:0000313" key="2">
    <source>
        <dbReference type="Proteomes" id="UP000190285"/>
    </source>
</evidence>
<dbReference type="InterPro" id="IPR023562">
    <property type="entry name" value="ClpP/TepA"/>
</dbReference>
<accession>A0A1T5LDA5</accession>
<dbReference type="Proteomes" id="UP000190285">
    <property type="component" value="Unassembled WGS sequence"/>
</dbReference>
<dbReference type="Pfam" id="PF00574">
    <property type="entry name" value="CLP_protease"/>
    <property type="match status" value="1"/>
</dbReference>
<dbReference type="AlphaFoldDB" id="A0A1T5LDA5"/>
<organism evidence="1 2">
    <name type="scientific">Maledivibacter halophilus</name>
    <dbReference type="NCBI Taxonomy" id="36842"/>
    <lineage>
        <taxon>Bacteria</taxon>
        <taxon>Bacillati</taxon>
        <taxon>Bacillota</taxon>
        <taxon>Clostridia</taxon>
        <taxon>Peptostreptococcales</taxon>
        <taxon>Caminicellaceae</taxon>
        <taxon>Maledivibacter</taxon>
    </lineage>
</organism>
<dbReference type="EMBL" id="FUZT01000006">
    <property type="protein sequence ID" value="SKC74017.1"/>
    <property type="molecule type" value="Genomic_DNA"/>
</dbReference>
<dbReference type="STRING" id="36842.SAMN02194393_02802"/>
<dbReference type="GO" id="GO:0008233">
    <property type="term" value="F:peptidase activity"/>
    <property type="evidence" value="ECO:0007669"/>
    <property type="project" value="UniProtKB-KW"/>
</dbReference>
<keyword evidence="1" id="KW-0378">Hydrolase</keyword>
<name>A0A1T5LDA5_9FIRM</name>
<protein>
    <submittedName>
        <fullName evidence="1">ATP-dependent Clp protease proteolytic subunit ClpP</fullName>
    </submittedName>
</protein>